<protein>
    <submittedName>
        <fullName evidence="1">Glutamine synthetase</fullName>
    </submittedName>
</protein>
<dbReference type="EMBL" id="JAPMOS010000017">
    <property type="protein sequence ID" value="KAJ4459765.1"/>
    <property type="molecule type" value="Genomic_DNA"/>
</dbReference>
<dbReference type="InterPro" id="IPR036850">
    <property type="entry name" value="NDK-like_dom_sf"/>
</dbReference>
<evidence type="ECO:0000313" key="1">
    <source>
        <dbReference type="EMBL" id="KAJ4459765.1"/>
    </source>
</evidence>
<keyword evidence="2" id="KW-1185">Reference proteome</keyword>
<dbReference type="Proteomes" id="UP001141327">
    <property type="component" value="Unassembled WGS sequence"/>
</dbReference>
<gene>
    <name evidence="1" type="ORF">PAPYR_4158</name>
</gene>
<evidence type="ECO:0000313" key="2">
    <source>
        <dbReference type="Proteomes" id="UP001141327"/>
    </source>
</evidence>
<dbReference type="SUPFAM" id="SSF54919">
    <property type="entry name" value="Nucleoside diphosphate kinase, NDK"/>
    <property type="match status" value="1"/>
</dbReference>
<name>A0ABQ8USP6_9EUKA</name>
<comment type="caution">
    <text evidence="1">The sequence shown here is derived from an EMBL/GenBank/DDBJ whole genome shotgun (WGS) entry which is preliminary data.</text>
</comment>
<proteinExistence type="predicted"/>
<dbReference type="Gene3D" id="3.30.70.141">
    <property type="entry name" value="Nucleoside diphosphate kinase-like domain"/>
    <property type="match status" value="1"/>
</dbReference>
<sequence>MNCAVFFLKPNCAANAEVLAFCKERLTREGITIENEGELTAECIDREGIVDYHYAAIANYGALTPGRVTLQRFLENPEFRVSFRTSFGVDLNSVLLYSALELRAHLGCTVREMQDLWKSSGCKKMAPGLYIGRIAHDDHLYWCVNGFYLGLREKFTAPGGKVHWLAIRWDPARLSWARFRDGVIGATDPEKAPLDSLRGQMLTDWRRFHLPGKPDVQDNCIHASAGPLEGSRERRRWCGGAEGRSLLPIDQEPFLISLTSPPHPLTREAIERVLENPLIHPHGESKRVSLFDATENMDAPAAAACIQEVCEKNWFC</sequence>
<accession>A0ABQ8USP6</accession>
<organism evidence="1 2">
    <name type="scientific">Paratrimastix pyriformis</name>
    <dbReference type="NCBI Taxonomy" id="342808"/>
    <lineage>
        <taxon>Eukaryota</taxon>
        <taxon>Metamonada</taxon>
        <taxon>Preaxostyla</taxon>
        <taxon>Paratrimastigidae</taxon>
        <taxon>Paratrimastix</taxon>
    </lineage>
</organism>
<reference evidence="1" key="1">
    <citation type="journal article" date="2022" name="bioRxiv">
        <title>Genomics of Preaxostyla Flagellates Illuminates Evolutionary Transitions and the Path Towards Mitochondrial Loss.</title>
        <authorList>
            <person name="Novak L.V.F."/>
            <person name="Treitli S.C."/>
            <person name="Pyrih J."/>
            <person name="Halakuc P."/>
            <person name="Pipaliya S.V."/>
            <person name="Vacek V."/>
            <person name="Brzon O."/>
            <person name="Soukal P."/>
            <person name="Eme L."/>
            <person name="Dacks J.B."/>
            <person name="Karnkowska A."/>
            <person name="Elias M."/>
            <person name="Hampl V."/>
        </authorList>
    </citation>
    <scope>NUCLEOTIDE SEQUENCE</scope>
    <source>
        <strain evidence="1">RCP-MX</strain>
    </source>
</reference>